<dbReference type="RefSeq" id="WP_094961554.1">
    <property type="nucleotide sequence ID" value="NZ_VFQK01000045.1"/>
</dbReference>
<gene>
    <name evidence="1" type="ORF">CHI95_10125</name>
</gene>
<evidence type="ECO:0000313" key="1">
    <source>
        <dbReference type="EMBL" id="OZS74638.1"/>
    </source>
</evidence>
<dbReference type="EMBL" id="NOWC01000010">
    <property type="protein sequence ID" value="OZS74638.1"/>
    <property type="molecule type" value="Genomic_DNA"/>
</dbReference>
<accession>A0A264VTF2</accession>
<dbReference type="STRING" id="587.RB151_038820"/>
<dbReference type="AlphaFoldDB" id="A0A264VTF2"/>
<reference evidence="1 2" key="1">
    <citation type="submission" date="2017-07" db="EMBL/GenBank/DDBJ databases">
        <title>blaIMP-27 on transferable plasmids in Proteus mirabilis and Providencia rettgeri.</title>
        <authorList>
            <person name="Potter R."/>
        </authorList>
    </citation>
    <scope>NUCLEOTIDE SEQUENCE [LARGE SCALE GENOMIC DNA]</scope>
    <source>
        <strain evidence="1 2">PR1</strain>
    </source>
</reference>
<comment type="caution">
    <text evidence="1">The sequence shown here is derived from an EMBL/GenBank/DDBJ whole genome shotgun (WGS) entry which is preliminary data.</text>
</comment>
<sequence length="230" mass="26440">MNEKLIERIVQQVLRQLKRQVLVVLSPVEGYQQAIYQRLAQLDSVSFSFYATASMHQSFDVEKWAELGSVINKSTLSINSLNHYDSLFLPFIDAKVVGEIANGLFMSEESELVFHALSQNMPILALKYHCCPESELSQVLGLNKNENYNQLIKENITKAIKLGVYFDSFNEIENKFLIRDITENLKPEINNEHPNRYITLKEVMNNPRGYCANENKLTDSAIDYLKSLKK</sequence>
<organism evidence="1 2">
    <name type="scientific">Providencia rettgeri</name>
    <dbReference type="NCBI Taxonomy" id="587"/>
    <lineage>
        <taxon>Bacteria</taxon>
        <taxon>Pseudomonadati</taxon>
        <taxon>Pseudomonadota</taxon>
        <taxon>Gammaproteobacteria</taxon>
        <taxon>Enterobacterales</taxon>
        <taxon>Morganellaceae</taxon>
        <taxon>Providencia</taxon>
    </lineage>
</organism>
<proteinExistence type="predicted"/>
<dbReference type="Proteomes" id="UP000216001">
    <property type="component" value="Unassembled WGS sequence"/>
</dbReference>
<name>A0A264VTF2_PRORE</name>
<evidence type="ECO:0000313" key="2">
    <source>
        <dbReference type="Proteomes" id="UP000216001"/>
    </source>
</evidence>
<protein>
    <submittedName>
        <fullName evidence="1">Uncharacterized protein</fullName>
    </submittedName>
</protein>